<organism evidence="3 4">
    <name type="scientific">Methanobrevibacter ruminantium (strain ATCC 35063 / DSM 1093 / JCM 13430 / OCM 146 / M1)</name>
    <name type="common">Methanobacterium ruminantium</name>
    <dbReference type="NCBI Taxonomy" id="634498"/>
    <lineage>
        <taxon>Archaea</taxon>
        <taxon>Methanobacteriati</taxon>
        <taxon>Methanobacteriota</taxon>
        <taxon>Methanomada group</taxon>
        <taxon>Methanobacteria</taxon>
        <taxon>Methanobacteriales</taxon>
        <taxon>Methanobacteriaceae</taxon>
        <taxon>Methanobrevibacter</taxon>
    </lineage>
</organism>
<dbReference type="Pfam" id="PF05598">
    <property type="entry name" value="DUF772"/>
    <property type="match status" value="1"/>
</dbReference>
<reference evidence="3 4" key="1">
    <citation type="journal article" date="2010" name="PLoS ONE">
        <title>The genome sequence of the rumen methanogen Methanobrevibacter ruminantium reveals new possibilities for controlling ruminant methane emissions.</title>
        <authorList>
            <person name="Leahy S.C."/>
            <person name="Kelly W.J."/>
            <person name="Altermann E."/>
            <person name="Ronimus R.S."/>
            <person name="Yeoman C.J."/>
            <person name="Pacheco D.M."/>
            <person name="Li D."/>
            <person name="Kong Z."/>
            <person name="McTavish S."/>
            <person name="Sang C."/>
            <person name="Lambie S.C."/>
            <person name="Janssen P.H."/>
            <person name="Dey D."/>
            <person name="Attwood G.T."/>
        </authorList>
    </citation>
    <scope>NUCLEOTIDE SEQUENCE [LARGE SCALE GENOMIC DNA]</scope>
    <source>
        <strain evidence="4">ATCC 35063 / DSM 1093 / JCM 13430 / OCM 146 / M1</strain>
    </source>
</reference>
<name>D3DZ66_METRM</name>
<dbReference type="Proteomes" id="UP000008680">
    <property type="component" value="Chromosome"/>
</dbReference>
<evidence type="ECO:0000313" key="3">
    <source>
        <dbReference type="EMBL" id="ADC47616.1"/>
    </source>
</evidence>
<dbReference type="HOGENOM" id="CLU_021293_2_2_2"/>
<dbReference type="InterPro" id="IPR008490">
    <property type="entry name" value="Transposase_InsH_N"/>
</dbReference>
<dbReference type="InterPro" id="IPR025668">
    <property type="entry name" value="Tnp_DDE_dom"/>
</dbReference>
<protein>
    <submittedName>
        <fullName evidence="3">Transposase</fullName>
    </submittedName>
</protein>
<dbReference type="Pfam" id="PF13751">
    <property type="entry name" value="DDE_Tnp_1_6"/>
    <property type="match status" value="1"/>
</dbReference>
<evidence type="ECO:0000259" key="1">
    <source>
        <dbReference type="Pfam" id="PF05598"/>
    </source>
</evidence>
<dbReference type="RefSeq" id="WP_012956564.1">
    <property type="nucleotide sequence ID" value="NC_013790.1"/>
</dbReference>
<proteinExistence type="predicted"/>
<feature type="domain" description="Transposase DDE" evidence="2">
    <location>
        <begin position="339"/>
        <end position="462"/>
    </location>
</feature>
<keyword evidence="4" id="KW-1185">Reference proteome</keyword>
<dbReference type="eggNOG" id="arCOG03514">
    <property type="taxonomic scope" value="Archaea"/>
</dbReference>
<dbReference type="PATRIC" id="fig|634498.28.peg.1767"/>
<accession>D3DZ66</accession>
<dbReference type="AlphaFoldDB" id="D3DZ66"/>
<dbReference type="KEGG" id="mru:mru_1766"/>
<dbReference type="EMBL" id="CP001719">
    <property type="protein sequence ID" value="ADC47616.1"/>
    <property type="molecule type" value="Genomic_DNA"/>
</dbReference>
<evidence type="ECO:0000313" key="4">
    <source>
        <dbReference type="Proteomes" id="UP000008680"/>
    </source>
</evidence>
<dbReference type="PANTHER" id="PTHR33408">
    <property type="entry name" value="TRANSPOSASE"/>
    <property type="match status" value="1"/>
</dbReference>
<dbReference type="PANTHER" id="PTHR33408:SF4">
    <property type="entry name" value="TRANSPOSASE DDE DOMAIN-CONTAINING PROTEIN"/>
    <property type="match status" value="1"/>
</dbReference>
<gene>
    <name evidence="3" type="ordered locus">mru_1766</name>
</gene>
<dbReference type="GeneID" id="8771430"/>
<evidence type="ECO:0000259" key="2">
    <source>
        <dbReference type="Pfam" id="PF13751"/>
    </source>
</evidence>
<feature type="domain" description="Transposase InsH N-terminal" evidence="1">
    <location>
        <begin position="40"/>
        <end position="105"/>
    </location>
</feature>
<sequence>MILNHYILSGINEKIGEMEEEFQLMLLASEIVDCCFNFFEIERKTSKVGRPHFEIKNMIKLIFYGYINKITSSVVLAHNAKYNFLYSFISHGCEPSDRTIRDYRKNFMSIFQLIMSFTLIATYKLGLSDFKYIAIDGTIKQAYNSPFNIIKEKDIRLLIKHYMVEELTKNEIKKLRKTAKKFLKDKTKTDEEKVDILFEWWRLLDFSGQSSLGLNDHDARWMKIKDKGQIYPKFSYNLQLGTDTESKLICGVNVVQNPTDHYQIPALMNQIISNLNLKPTKISADTIYLTLANLNYLDNLGITALIPTSQQNRENSGEKPNNRFAIGYFVFDEYKNVFICPEGQELTLDGIYQAHPEKGGGNKLKAVYSNFNACNNCINKGVCFKTGHRSITRYVHELAYKTERIISSEKGIEEYKLRSSTVESHNGTFKRVYLYDFIPITGLKRVQGLMFAIVASYNLIRFLNLIKENNMSLQSVINSIRYISSS</sequence>